<protein>
    <submittedName>
        <fullName evidence="1">Uncharacterized protein</fullName>
    </submittedName>
</protein>
<dbReference type="SUPFAM" id="SSF51445">
    <property type="entry name" value="(Trans)glycosidases"/>
    <property type="match status" value="1"/>
</dbReference>
<dbReference type="RefSeq" id="WP_344233526.1">
    <property type="nucleotide sequence ID" value="NZ_BAAAPH010000006.1"/>
</dbReference>
<proteinExistence type="predicted"/>
<comment type="caution">
    <text evidence="1">The sequence shown here is derived from an EMBL/GenBank/DDBJ whole genome shotgun (WGS) entry which is preliminary data.</text>
</comment>
<dbReference type="EMBL" id="BAAAPH010000006">
    <property type="protein sequence ID" value="GAA1566682.1"/>
    <property type="molecule type" value="Genomic_DNA"/>
</dbReference>
<dbReference type="Proteomes" id="UP001501705">
    <property type="component" value="Unassembled WGS sequence"/>
</dbReference>
<keyword evidence="2" id="KW-1185">Reference proteome</keyword>
<gene>
    <name evidence="1" type="ORF">GCM10009804_24220</name>
</gene>
<dbReference type="InterPro" id="IPR017853">
    <property type="entry name" value="GH"/>
</dbReference>
<sequence length="351" mass="38789">MSFTIAAFWPPPPHETTTERYQEIADAGIDLVITGNYLSDRTILKHALTCAHRTGLGMLVASDPRVDVVMKDLDLPAEQTRELIGKVIDDYAGHPSFRGISLMDEPYPERYERLAVGVAAVRDRGQLPYVNLFPSHATGEYDEYVGGFVDTVKPALVSFDRYPFLADGAYDEGYFGDLAVIREHATRAGVPAWLYIQTLAYEGHRTPNAAEIAWQVNTALAYGYTGIQYFTYWTPDPSRGESFEPALLHDGFRTDRYEVVKQLNNGWLRPVGNELSGLAWRSVRHTDAAVVGEYGDRHLLVCNASFETASEVTVNGPVTAFDPATGSYQESAPTFTLEPGAARLLLTGDGR</sequence>
<reference evidence="2" key="1">
    <citation type="journal article" date="2019" name="Int. J. Syst. Evol. Microbiol.">
        <title>The Global Catalogue of Microorganisms (GCM) 10K type strain sequencing project: providing services to taxonomists for standard genome sequencing and annotation.</title>
        <authorList>
            <consortium name="The Broad Institute Genomics Platform"/>
            <consortium name="The Broad Institute Genome Sequencing Center for Infectious Disease"/>
            <person name="Wu L."/>
            <person name="Ma J."/>
        </authorList>
    </citation>
    <scope>NUCLEOTIDE SEQUENCE [LARGE SCALE GENOMIC DNA]</scope>
    <source>
        <strain evidence="2">JCM 15572</strain>
    </source>
</reference>
<name>A0ABP4NT40_9ACTN</name>
<accession>A0ABP4NT40</accession>
<organism evidence="1 2">
    <name type="scientific">Kribbella hippodromi</name>
    <dbReference type="NCBI Taxonomy" id="434347"/>
    <lineage>
        <taxon>Bacteria</taxon>
        <taxon>Bacillati</taxon>
        <taxon>Actinomycetota</taxon>
        <taxon>Actinomycetes</taxon>
        <taxon>Propionibacteriales</taxon>
        <taxon>Kribbellaceae</taxon>
        <taxon>Kribbella</taxon>
    </lineage>
</organism>
<evidence type="ECO:0000313" key="1">
    <source>
        <dbReference type="EMBL" id="GAA1566682.1"/>
    </source>
</evidence>
<dbReference type="Gene3D" id="3.20.20.80">
    <property type="entry name" value="Glycosidases"/>
    <property type="match status" value="1"/>
</dbReference>
<evidence type="ECO:0000313" key="2">
    <source>
        <dbReference type="Proteomes" id="UP001501705"/>
    </source>
</evidence>